<dbReference type="PANTHER" id="PTHR38434:SF1">
    <property type="entry name" value="BLL2549 PROTEIN"/>
    <property type="match status" value="1"/>
</dbReference>
<feature type="transmembrane region" description="Helical" evidence="1">
    <location>
        <begin position="415"/>
        <end position="434"/>
    </location>
</feature>
<proteinExistence type="predicted"/>
<dbReference type="Pfam" id="PF10101">
    <property type="entry name" value="DUF2339"/>
    <property type="match status" value="1"/>
</dbReference>
<feature type="transmembrane region" description="Helical" evidence="1">
    <location>
        <begin position="106"/>
        <end position="123"/>
    </location>
</feature>
<feature type="transmembrane region" description="Helical" evidence="1">
    <location>
        <begin position="508"/>
        <end position="529"/>
    </location>
</feature>
<organism evidence="2 3">
    <name type="scientific">Exiguobacterium oxidotolerans</name>
    <dbReference type="NCBI Taxonomy" id="223958"/>
    <lineage>
        <taxon>Bacteria</taxon>
        <taxon>Bacillati</taxon>
        <taxon>Bacillota</taxon>
        <taxon>Bacilli</taxon>
        <taxon>Bacillales</taxon>
        <taxon>Bacillales Family XII. Incertae Sedis</taxon>
        <taxon>Exiguobacterium</taxon>
    </lineage>
</organism>
<feature type="transmembrane region" description="Helical" evidence="1">
    <location>
        <begin position="188"/>
        <end position="205"/>
    </location>
</feature>
<evidence type="ECO:0000256" key="1">
    <source>
        <dbReference type="SAM" id="Phobius"/>
    </source>
</evidence>
<accession>A0A653I6F9</accession>
<feature type="transmembrane region" description="Helical" evidence="1">
    <location>
        <begin position="82"/>
        <end position="100"/>
    </location>
</feature>
<sequence>MEEQRITQLEQELEALKLRVAQLEQLHPVPHPTSTPEQSTVATPKKRPAFVKKDDTFSPKIKQSRTRDEWEHMIATIWLPRIAVIFAAIGAIFLFSYASISGWVNPAVRVGSGVLIGLLLIGVGEYQYEKKRRELGVGLVATGTIVSLAALFAGMALYQFYSPGLAFSLELVILFITFGLMLWMASRVLLILVSITGFLLPFLQLADEANVSLFLLYEVILFAALFYAAIRLKTILGFVVSWGFLTIALVTAMSMVGFSPPSMSDEISLLAASLVSYIGTALTGQRLRMKWNYPSYGAGLIVIASLAVIDWQWGTLIALVLAGLAYSIANYSKDAWHNAVGHATVFYAITQIPYDILRLSEQFETLLFACILIGLWFVKRQHMPYHRMIALALYVYFIFDQITQSGMYAAMNDSFRLSVVALVLATSGLIYLLVQQHRAMVEDGTFQISLVVAAVGVLTTYTLLVMELPFYDGLDETNRSTTLSVAYILLALLLVTIGRIRNLSVWRLSGLLLLSVSAIKLLVFDLSFLTLVQKAFVFIGFAIVAFIISRTYFKKRKNN</sequence>
<name>A0A653I6F9_9BACL</name>
<feature type="transmembrane region" description="Helical" evidence="1">
    <location>
        <begin position="296"/>
        <end position="329"/>
    </location>
</feature>
<evidence type="ECO:0000313" key="3">
    <source>
        <dbReference type="Proteomes" id="UP000439752"/>
    </source>
</evidence>
<evidence type="ECO:0008006" key="4">
    <source>
        <dbReference type="Google" id="ProtNLM"/>
    </source>
</evidence>
<keyword evidence="1" id="KW-0812">Transmembrane</keyword>
<reference evidence="2 3" key="1">
    <citation type="submission" date="2019-10" db="EMBL/GenBank/DDBJ databases">
        <authorList>
            <person name="Karimi E."/>
        </authorList>
    </citation>
    <scope>NUCLEOTIDE SEQUENCE [LARGE SCALE GENOMIC DNA]</scope>
    <source>
        <strain evidence="2">Exiguobacterium sp. 9Y</strain>
    </source>
</reference>
<feature type="transmembrane region" description="Helical" evidence="1">
    <location>
        <begin position="362"/>
        <end position="378"/>
    </location>
</feature>
<gene>
    <name evidence="2" type="ORF">EXIGUO9Y_180002</name>
</gene>
<dbReference type="EMBL" id="CABWKQ010000010">
    <property type="protein sequence ID" value="VWX34436.1"/>
    <property type="molecule type" value="Genomic_DNA"/>
</dbReference>
<dbReference type="AlphaFoldDB" id="A0A653I6F9"/>
<protein>
    <recommendedName>
        <fullName evidence="4">DUF2339 domain-containing protein</fullName>
    </recommendedName>
</protein>
<feature type="transmembrane region" description="Helical" evidence="1">
    <location>
        <begin position="164"/>
        <end position="183"/>
    </location>
</feature>
<keyword evidence="3" id="KW-1185">Reference proteome</keyword>
<feature type="transmembrane region" description="Helical" evidence="1">
    <location>
        <begin position="484"/>
        <end position="501"/>
    </location>
</feature>
<dbReference type="InterPro" id="IPR019286">
    <property type="entry name" value="DUF2339_TM"/>
</dbReference>
<dbReference type="RefSeq" id="WP_159172963.1">
    <property type="nucleotide sequence ID" value="NZ_LR732310.1"/>
</dbReference>
<feature type="transmembrane region" description="Helical" evidence="1">
    <location>
        <begin position="535"/>
        <end position="553"/>
    </location>
</feature>
<keyword evidence="1" id="KW-1133">Transmembrane helix</keyword>
<dbReference type="PANTHER" id="PTHR38434">
    <property type="entry name" value="BLL2549 PROTEIN"/>
    <property type="match status" value="1"/>
</dbReference>
<feature type="transmembrane region" description="Helical" evidence="1">
    <location>
        <begin position="446"/>
        <end position="464"/>
    </location>
</feature>
<feature type="transmembrane region" description="Helical" evidence="1">
    <location>
        <begin position="390"/>
        <end position="409"/>
    </location>
</feature>
<feature type="transmembrane region" description="Helical" evidence="1">
    <location>
        <begin position="135"/>
        <end position="158"/>
    </location>
</feature>
<feature type="transmembrane region" description="Helical" evidence="1">
    <location>
        <begin position="267"/>
        <end position="284"/>
    </location>
</feature>
<evidence type="ECO:0000313" key="2">
    <source>
        <dbReference type="EMBL" id="VWX34436.1"/>
    </source>
</evidence>
<keyword evidence="1" id="KW-0472">Membrane</keyword>
<feature type="transmembrane region" description="Helical" evidence="1">
    <location>
        <begin position="235"/>
        <end position="255"/>
    </location>
</feature>
<feature type="transmembrane region" description="Helical" evidence="1">
    <location>
        <begin position="211"/>
        <end position="228"/>
    </location>
</feature>
<dbReference type="Proteomes" id="UP000439752">
    <property type="component" value="Unassembled WGS sequence"/>
</dbReference>